<dbReference type="PANTHER" id="PTHR34216:SF3">
    <property type="entry name" value="POLY-BETA-1,6-N-ACETYL-D-GLUCOSAMINE N-DEACETYLASE"/>
    <property type="match status" value="1"/>
</dbReference>
<dbReference type="RefSeq" id="WP_343817347.1">
    <property type="nucleotide sequence ID" value="NZ_BAAAFA010000006.1"/>
</dbReference>
<dbReference type="PROSITE" id="PS51677">
    <property type="entry name" value="NODB"/>
    <property type="match status" value="1"/>
</dbReference>
<dbReference type="InterPro" id="IPR002509">
    <property type="entry name" value="NODB_dom"/>
</dbReference>
<name>A0ABN1L7G1_9GAMM</name>
<sequence>MHKISIKLFVGIISALVNRNSLTVLTYHRVGESYNQLCMDEKRFEQQLVWLKRYFNPVSLTEGLALQAQGKLPKRSIAISIDDGYSDSYTKIFPLLQKHGLVATFFISTSGIQQGYLWDELVSSAIMQLPASDEALVFLEVTYPVATYSQRIECVKKIAKIIKYQSNDDRNILIEQLLNKTGKPQLKHQFLSEQQISALSDAGMEIGAHTVNHPILTCEQDQTVQSEMMLSKQHLEKITNKPVNFLAYPNGKSQVDFNDNHQRIAKECGFTAAFSTDWGCISSKNSNLFSLCRFTPWDITEFKFNLRLALNFNEKYTRLIGK</sequence>
<proteinExistence type="predicted"/>
<evidence type="ECO:0000256" key="1">
    <source>
        <dbReference type="ARBA" id="ARBA00004613"/>
    </source>
</evidence>
<dbReference type="Gene3D" id="3.20.20.370">
    <property type="entry name" value="Glycoside hydrolase/deacetylase"/>
    <property type="match status" value="1"/>
</dbReference>
<dbReference type="InterPro" id="IPR011330">
    <property type="entry name" value="Glyco_hydro/deAcase_b/a-brl"/>
</dbReference>
<feature type="domain" description="NodB homology" evidence="3">
    <location>
        <begin position="75"/>
        <end position="322"/>
    </location>
</feature>
<dbReference type="Proteomes" id="UP001500021">
    <property type="component" value="Unassembled WGS sequence"/>
</dbReference>
<keyword evidence="2" id="KW-0732">Signal</keyword>
<dbReference type="EMBL" id="BAAAFA010000006">
    <property type="protein sequence ID" value="GAA0818076.1"/>
    <property type="molecule type" value="Genomic_DNA"/>
</dbReference>
<evidence type="ECO:0000259" key="3">
    <source>
        <dbReference type="PROSITE" id="PS51677"/>
    </source>
</evidence>
<dbReference type="SUPFAM" id="SSF88713">
    <property type="entry name" value="Glycoside hydrolase/deacetylase"/>
    <property type="match status" value="1"/>
</dbReference>
<dbReference type="Pfam" id="PF01522">
    <property type="entry name" value="Polysacc_deac_1"/>
    <property type="match status" value="1"/>
</dbReference>
<comment type="caution">
    <text evidence="4">The sequence shown here is derived from an EMBL/GenBank/DDBJ whole genome shotgun (WGS) entry which is preliminary data.</text>
</comment>
<evidence type="ECO:0000313" key="5">
    <source>
        <dbReference type="Proteomes" id="UP001500021"/>
    </source>
</evidence>
<protein>
    <recommendedName>
        <fullName evidence="3">NodB homology domain-containing protein</fullName>
    </recommendedName>
</protein>
<dbReference type="PANTHER" id="PTHR34216">
    <property type="match status" value="1"/>
</dbReference>
<gene>
    <name evidence="4" type="ORF">GCM10009111_20320</name>
</gene>
<reference evidence="4 5" key="1">
    <citation type="journal article" date="2019" name="Int. J. Syst. Evol. Microbiol.">
        <title>The Global Catalogue of Microorganisms (GCM) 10K type strain sequencing project: providing services to taxonomists for standard genome sequencing and annotation.</title>
        <authorList>
            <consortium name="The Broad Institute Genomics Platform"/>
            <consortium name="The Broad Institute Genome Sequencing Center for Infectious Disease"/>
            <person name="Wu L."/>
            <person name="Ma J."/>
        </authorList>
    </citation>
    <scope>NUCLEOTIDE SEQUENCE [LARGE SCALE GENOMIC DNA]</scope>
    <source>
        <strain evidence="4 5">JCM 15608</strain>
    </source>
</reference>
<organism evidence="4 5">
    <name type="scientific">Colwellia asteriadis</name>
    <dbReference type="NCBI Taxonomy" id="517723"/>
    <lineage>
        <taxon>Bacteria</taxon>
        <taxon>Pseudomonadati</taxon>
        <taxon>Pseudomonadota</taxon>
        <taxon>Gammaproteobacteria</taxon>
        <taxon>Alteromonadales</taxon>
        <taxon>Colwelliaceae</taxon>
        <taxon>Colwellia</taxon>
    </lineage>
</organism>
<accession>A0ABN1L7G1</accession>
<dbReference type="CDD" id="cd10918">
    <property type="entry name" value="CE4_NodB_like_5s_6s"/>
    <property type="match status" value="1"/>
</dbReference>
<evidence type="ECO:0000256" key="2">
    <source>
        <dbReference type="ARBA" id="ARBA00022729"/>
    </source>
</evidence>
<dbReference type="InterPro" id="IPR051398">
    <property type="entry name" value="Polysacch_Deacetylase"/>
</dbReference>
<keyword evidence="5" id="KW-1185">Reference proteome</keyword>
<comment type="subcellular location">
    <subcellularLocation>
        <location evidence="1">Secreted</location>
    </subcellularLocation>
</comment>
<evidence type="ECO:0000313" key="4">
    <source>
        <dbReference type="EMBL" id="GAA0818076.1"/>
    </source>
</evidence>